<dbReference type="CDD" id="cd01641">
    <property type="entry name" value="Bacterial_IMPase_like_1"/>
    <property type="match status" value="1"/>
</dbReference>
<evidence type="ECO:0000256" key="6">
    <source>
        <dbReference type="ARBA" id="ARBA00022723"/>
    </source>
</evidence>
<sequence>MSKTVVMTAPVKGELADLTEFTCSLARTAASVTRSYFRKPIDVIQKMDKSPVTIADRECETRLREMITERYPGHGILGEEHGFEGKELSEIWVVDPIDGTKSFISGLPLYGTLLAYTRDKNAQIGAISMPELDEFWIGVRGEGCFFNGKPCRTSGCRSLEEAILMTTSVEYFTPQNREKFQSLSQKTRLRRYGGDCYIYAMVASGWADLAVETGLQSYDYMALVPVIEEAGGVITDWSGNRPNLNSDGSIVAAATKELHQQALEILGR</sequence>
<dbReference type="NCBIfam" id="TIGR02067">
    <property type="entry name" value="his_9_HisN"/>
    <property type="match status" value="1"/>
</dbReference>
<evidence type="ECO:0000256" key="8">
    <source>
        <dbReference type="ARBA" id="ARBA00022842"/>
    </source>
</evidence>
<evidence type="ECO:0000313" key="12">
    <source>
        <dbReference type="EMBL" id="MBO0333718.1"/>
    </source>
</evidence>
<keyword evidence="5" id="KW-0028">Amino-acid biosynthesis</keyword>
<dbReference type="PRINTS" id="PR00377">
    <property type="entry name" value="IMPHPHTASES"/>
</dbReference>
<evidence type="ECO:0000256" key="2">
    <source>
        <dbReference type="ARBA" id="ARBA00004970"/>
    </source>
</evidence>
<name>A0ABS3F5G3_9PROT</name>
<organism evidence="12 13">
    <name type="scientific">Sneathiella sedimenti</name>
    <dbReference type="NCBI Taxonomy" id="2816034"/>
    <lineage>
        <taxon>Bacteria</taxon>
        <taxon>Pseudomonadati</taxon>
        <taxon>Pseudomonadota</taxon>
        <taxon>Alphaproteobacteria</taxon>
        <taxon>Sneathiellales</taxon>
        <taxon>Sneathiellaceae</taxon>
        <taxon>Sneathiella</taxon>
    </lineage>
</organism>
<evidence type="ECO:0000256" key="10">
    <source>
        <dbReference type="ARBA" id="ARBA00049158"/>
    </source>
</evidence>
<evidence type="ECO:0000256" key="9">
    <source>
        <dbReference type="ARBA" id="ARBA00023102"/>
    </source>
</evidence>
<comment type="pathway">
    <text evidence="2">Amino-acid biosynthesis; L-histidine biosynthesis; L-histidine from 5-phospho-alpha-D-ribose 1-diphosphate: step 8/9.</text>
</comment>
<evidence type="ECO:0000256" key="1">
    <source>
        <dbReference type="ARBA" id="ARBA00001946"/>
    </source>
</evidence>
<keyword evidence="7 12" id="KW-0378">Hydrolase</keyword>
<evidence type="ECO:0000256" key="3">
    <source>
        <dbReference type="ARBA" id="ARBA00009759"/>
    </source>
</evidence>
<comment type="cofactor">
    <cofactor evidence="1">
        <name>Mg(2+)</name>
        <dbReference type="ChEBI" id="CHEBI:18420"/>
    </cofactor>
</comment>
<accession>A0ABS3F5G3</accession>
<dbReference type="SUPFAM" id="SSF56655">
    <property type="entry name" value="Carbohydrate phosphatase"/>
    <property type="match status" value="1"/>
</dbReference>
<keyword evidence="13" id="KW-1185">Reference proteome</keyword>
<evidence type="ECO:0000256" key="4">
    <source>
        <dbReference type="ARBA" id="ARBA00013085"/>
    </source>
</evidence>
<comment type="caution">
    <text evidence="12">The sequence shown here is derived from an EMBL/GenBank/DDBJ whole genome shotgun (WGS) entry which is preliminary data.</text>
</comment>
<dbReference type="EMBL" id="JAFLNC010000002">
    <property type="protein sequence ID" value="MBO0333718.1"/>
    <property type="molecule type" value="Genomic_DNA"/>
</dbReference>
<keyword evidence="8" id="KW-0460">Magnesium</keyword>
<comment type="similarity">
    <text evidence="3">Belongs to the inositol monophosphatase superfamily.</text>
</comment>
<reference evidence="12 13" key="1">
    <citation type="submission" date="2021-03" db="EMBL/GenBank/DDBJ databases">
        <title>Sneathiella sp. CAU 1612 isolated from Kang Won-do.</title>
        <authorList>
            <person name="Kim W."/>
        </authorList>
    </citation>
    <scope>NUCLEOTIDE SEQUENCE [LARGE SCALE GENOMIC DNA]</scope>
    <source>
        <strain evidence="12 13">CAU 1612</strain>
    </source>
</reference>
<dbReference type="Gene3D" id="3.30.540.10">
    <property type="entry name" value="Fructose-1,6-Bisphosphatase, subunit A, domain 1"/>
    <property type="match status" value="1"/>
</dbReference>
<protein>
    <recommendedName>
        <fullName evidence="4 11">Histidinol-phosphatase</fullName>
        <ecNumber evidence="4 11">3.1.3.15</ecNumber>
    </recommendedName>
</protein>
<keyword evidence="9" id="KW-0368">Histidine biosynthesis</keyword>
<comment type="catalytic activity">
    <reaction evidence="10">
        <text>L-histidinol phosphate + H2O = L-histidinol + phosphate</text>
        <dbReference type="Rhea" id="RHEA:14465"/>
        <dbReference type="ChEBI" id="CHEBI:15377"/>
        <dbReference type="ChEBI" id="CHEBI:43474"/>
        <dbReference type="ChEBI" id="CHEBI:57699"/>
        <dbReference type="ChEBI" id="CHEBI:57980"/>
        <dbReference type="EC" id="3.1.3.15"/>
    </reaction>
</comment>
<dbReference type="Pfam" id="PF00459">
    <property type="entry name" value="Inositol_P"/>
    <property type="match status" value="1"/>
</dbReference>
<evidence type="ECO:0000313" key="13">
    <source>
        <dbReference type="Proteomes" id="UP000664761"/>
    </source>
</evidence>
<dbReference type="RefSeq" id="WP_207044407.1">
    <property type="nucleotide sequence ID" value="NZ_JAFLNC010000002.1"/>
</dbReference>
<dbReference type="EC" id="3.1.3.15" evidence="4 11"/>
<dbReference type="PANTHER" id="PTHR20854">
    <property type="entry name" value="INOSITOL MONOPHOSPHATASE"/>
    <property type="match status" value="1"/>
</dbReference>
<gene>
    <name evidence="12" type="primary">hisN</name>
    <name evidence="12" type="ORF">J0X12_08840</name>
</gene>
<evidence type="ECO:0000256" key="5">
    <source>
        <dbReference type="ARBA" id="ARBA00022605"/>
    </source>
</evidence>
<evidence type="ECO:0000256" key="7">
    <source>
        <dbReference type="ARBA" id="ARBA00022801"/>
    </source>
</evidence>
<keyword evidence="6" id="KW-0479">Metal-binding</keyword>
<dbReference type="Proteomes" id="UP000664761">
    <property type="component" value="Unassembled WGS sequence"/>
</dbReference>
<evidence type="ECO:0000256" key="11">
    <source>
        <dbReference type="NCBIfam" id="TIGR02067"/>
    </source>
</evidence>
<dbReference type="Gene3D" id="3.40.190.80">
    <property type="match status" value="1"/>
</dbReference>
<dbReference type="InterPro" id="IPR020583">
    <property type="entry name" value="Inositol_monoP_metal-BS"/>
</dbReference>
<dbReference type="GO" id="GO:0004401">
    <property type="term" value="F:histidinol-phosphatase activity"/>
    <property type="evidence" value="ECO:0007669"/>
    <property type="project" value="UniProtKB-EC"/>
</dbReference>
<proteinExistence type="inferred from homology"/>
<dbReference type="InterPro" id="IPR000760">
    <property type="entry name" value="Inositol_monophosphatase-like"/>
</dbReference>
<dbReference type="PANTHER" id="PTHR20854:SF4">
    <property type="entry name" value="INOSITOL-1-MONOPHOSPHATASE-RELATED"/>
    <property type="match status" value="1"/>
</dbReference>
<dbReference type="PROSITE" id="PS00629">
    <property type="entry name" value="IMP_1"/>
    <property type="match status" value="1"/>
</dbReference>
<dbReference type="InterPro" id="IPR011809">
    <property type="entry name" value="His_9_proposed"/>
</dbReference>